<organism evidence="1">
    <name type="scientific">marine sediment metagenome</name>
    <dbReference type="NCBI Taxonomy" id="412755"/>
    <lineage>
        <taxon>unclassified sequences</taxon>
        <taxon>metagenomes</taxon>
        <taxon>ecological metagenomes</taxon>
    </lineage>
</organism>
<accession>A0A0F9BI26</accession>
<reference evidence="1" key="1">
    <citation type="journal article" date="2015" name="Nature">
        <title>Complex archaea that bridge the gap between prokaryotes and eukaryotes.</title>
        <authorList>
            <person name="Spang A."/>
            <person name="Saw J.H."/>
            <person name="Jorgensen S.L."/>
            <person name="Zaremba-Niedzwiedzka K."/>
            <person name="Martijn J."/>
            <person name="Lind A.E."/>
            <person name="van Eijk R."/>
            <person name="Schleper C."/>
            <person name="Guy L."/>
            <person name="Ettema T.J."/>
        </authorList>
    </citation>
    <scope>NUCLEOTIDE SEQUENCE</scope>
</reference>
<proteinExistence type="predicted"/>
<dbReference type="AlphaFoldDB" id="A0A0F9BI26"/>
<gene>
    <name evidence="1" type="ORF">LCGC14_2724830</name>
</gene>
<evidence type="ECO:0000313" key="1">
    <source>
        <dbReference type="EMBL" id="KKK90264.1"/>
    </source>
</evidence>
<dbReference type="EMBL" id="LAZR01049177">
    <property type="protein sequence ID" value="KKK90264.1"/>
    <property type="molecule type" value="Genomic_DNA"/>
</dbReference>
<comment type="caution">
    <text evidence="1">The sequence shown here is derived from an EMBL/GenBank/DDBJ whole genome shotgun (WGS) entry which is preliminary data.</text>
</comment>
<name>A0A0F9BI26_9ZZZZ</name>
<sequence>MIKTVTFKDEGQDFLEWDIEYPDTGDMLSDFVGEVIACRPCQEAIWKGAQVYLKDIHVGDFLPFVSAPS</sequence>
<protein>
    <submittedName>
        <fullName evidence="1">Uncharacterized protein</fullName>
    </submittedName>
</protein>